<protein>
    <recommendedName>
        <fullName evidence="3">Colonization factor antigen I subunit E</fullName>
    </recommendedName>
</protein>
<organism evidence="1 2">
    <name type="scientific">Cedecea neteri</name>
    <dbReference type="NCBI Taxonomy" id="158822"/>
    <lineage>
        <taxon>Bacteria</taxon>
        <taxon>Pseudomonadati</taxon>
        <taxon>Pseudomonadota</taxon>
        <taxon>Gammaproteobacteria</taxon>
        <taxon>Enterobacterales</taxon>
        <taxon>Enterobacteriaceae</taxon>
        <taxon>Cedecea</taxon>
    </lineage>
</organism>
<dbReference type="Proteomes" id="UP000029481">
    <property type="component" value="Chromosome"/>
</dbReference>
<evidence type="ECO:0000313" key="2">
    <source>
        <dbReference type="Proteomes" id="UP000029481"/>
    </source>
</evidence>
<dbReference type="RefSeq" id="WP_038475277.1">
    <property type="nucleotide sequence ID" value="NZ_CP009451.1"/>
</dbReference>
<accession>A0A089Q225</accession>
<name>A0A089Q225_9ENTR</name>
<dbReference type="EMBL" id="CP009451">
    <property type="protein sequence ID" value="AIR04554.1"/>
    <property type="molecule type" value="Genomic_DNA"/>
</dbReference>
<dbReference type="InterPro" id="IPR043037">
    <property type="entry name" value="CfaE_adhesin"/>
</dbReference>
<dbReference type="OrthoDB" id="6543917at2"/>
<gene>
    <name evidence="1" type="ORF">JT31_07990</name>
</gene>
<evidence type="ECO:0008006" key="3">
    <source>
        <dbReference type="Google" id="ProtNLM"/>
    </source>
</evidence>
<dbReference type="AlphaFoldDB" id="A0A089Q225"/>
<dbReference type="InterPro" id="IPR010888">
    <property type="entry name" value="CblD"/>
</dbReference>
<evidence type="ECO:0000313" key="1">
    <source>
        <dbReference type="EMBL" id="AIR04554.1"/>
    </source>
</evidence>
<proteinExistence type="predicted"/>
<dbReference type="Pfam" id="PF07434">
    <property type="entry name" value="CblD"/>
    <property type="match status" value="1"/>
</dbReference>
<keyword evidence="2" id="KW-1185">Reference proteome</keyword>
<sequence>MCLILEPHKKQTPEILSNSFIKFIFLMSTTIFYGLYTPTLRADEIAPSSHDFNVEVTMDKASLPNSVIIFDNVFGGMSSPGGSANSAEVNKNRNNTLTCYTRTDPSNGSCPTNPYWGNGKTGPLFDGKLVLRFSNEKAGKTVDLTLDGAKRIPSLLKVSLWNATTYTSDNPITFSLKINRSELLKLTPGTWNAHLIMYLTKWVKDCPAPGKNQASQGCSGSRFGSWNSTISLTITDYGTQQIYFPEYGASTPLVDLGLRIKKFGDRTAMADAHRTIDMCLYDGSNSSSNQISLLFTDEGKQAPGRKTGEFSIYAPGASTDPDKRLDYNLSVINPLTGGAQTVKNGVPIIWTGVSADEGKVKTKLVNLPGVNGLAQCVPAPLTFRVPEFKISSKSQGRYSGTLKVVYTPTTQSWRDDVKK</sequence>
<dbReference type="Gene3D" id="2.60.40.2040">
    <property type="entry name" value="CFA/I fimbrial subunit E, pilin domain"/>
    <property type="match status" value="1"/>
</dbReference>
<dbReference type="KEGG" id="cnt:JT31_07990"/>
<dbReference type="Gene3D" id="2.60.40.2520">
    <property type="entry name" value="CFA/I fimbrial subunit E, adhesin domain"/>
    <property type="match status" value="1"/>
</dbReference>
<reference evidence="1 2" key="1">
    <citation type="submission" date="2014-09" db="EMBL/GenBank/DDBJ databases">
        <title>Cedecea neteri SSMD04 Genome Sequencing.</title>
        <authorList>
            <person name="Tan J.-Y."/>
        </authorList>
    </citation>
    <scope>NUCLEOTIDE SEQUENCE [LARGE SCALE GENOMIC DNA]</scope>
    <source>
        <strain evidence="1 2">SSMD04</strain>
    </source>
</reference>